<name>A0A089WT65_9PSED</name>
<keyword evidence="1" id="KW-0812">Transmembrane</keyword>
<dbReference type="OrthoDB" id="6863888at2"/>
<evidence type="ECO:0000313" key="2">
    <source>
        <dbReference type="EMBL" id="AIR89692.1"/>
    </source>
</evidence>
<dbReference type="Proteomes" id="UP000029493">
    <property type="component" value="Chromosome"/>
</dbReference>
<keyword evidence="1" id="KW-1133">Transmembrane helix</keyword>
<keyword evidence="1" id="KW-0472">Membrane</keyword>
<dbReference type="KEGG" id="psw:LK03_10495"/>
<accession>A0A089WT65</accession>
<proteinExistence type="predicted"/>
<gene>
    <name evidence="2" type="ORF">LK03_10495</name>
</gene>
<evidence type="ECO:0000313" key="3">
    <source>
        <dbReference type="Proteomes" id="UP000029493"/>
    </source>
</evidence>
<reference evidence="2 3" key="1">
    <citation type="submission" date="2014-09" db="EMBL/GenBank/DDBJ databases">
        <authorList>
            <person name="Chan K.-G."/>
        </authorList>
    </citation>
    <scope>NUCLEOTIDE SEQUENCE [LARGE SCALE GENOMIC DNA]</scope>
    <source>
        <strain evidence="2 3">ND07</strain>
    </source>
</reference>
<dbReference type="AlphaFoldDB" id="A0A089WT65"/>
<feature type="transmembrane region" description="Helical" evidence="1">
    <location>
        <begin position="34"/>
        <end position="53"/>
    </location>
</feature>
<dbReference type="EMBL" id="CP009455">
    <property type="protein sequence ID" value="AIR89692.1"/>
    <property type="molecule type" value="Genomic_DNA"/>
</dbReference>
<evidence type="ECO:0000256" key="1">
    <source>
        <dbReference type="SAM" id="Phobius"/>
    </source>
</evidence>
<dbReference type="RefSeq" id="WP_038412268.1">
    <property type="nucleotide sequence ID" value="NZ_CP009455.1"/>
</dbReference>
<dbReference type="STRING" id="157783.LK03_10495"/>
<sequence length="219" mass="23421">MHEVIGEDELAWLQASAEGPSETFDIIELSLGKAVACAVVALLALAAGGFLALTASRIAEHLSGGLLSVLWGLALALLAAGLAGLSLAEALRRRHGARVLTVSRDTLRFADDIELPWETFDSFEVDQRLVTTSLLFAIAAYAQMPPLPNVGLASLAAPHVQPVPGGLRIKIWMCTPKVNGRTLDYQALANLLFPYLEGAQARRTLSRLYPDVENIGGIR</sequence>
<protein>
    <submittedName>
        <fullName evidence="2">Uncharacterized protein</fullName>
    </submittedName>
</protein>
<keyword evidence="3" id="KW-1185">Reference proteome</keyword>
<organism evidence="2 3">
    <name type="scientific">Pseudomonas cremoricolorata</name>
    <dbReference type="NCBI Taxonomy" id="157783"/>
    <lineage>
        <taxon>Bacteria</taxon>
        <taxon>Pseudomonadati</taxon>
        <taxon>Pseudomonadota</taxon>
        <taxon>Gammaproteobacteria</taxon>
        <taxon>Pseudomonadales</taxon>
        <taxon>Pseudomonadaceae</taxon>
        <taxon>Pseudomonas</taxon>
    </lineage>
</organism>
<feature type="transmembrane region" description="Helical" evidence="1">
    <location>
        <begin position="65"/>
        <end position="88"/>
    </location>
</feature>